<dbReference type="AlphaFoldDB" id="A0A8J4A6Y5"/>
<proteinExistence type="predicted"/>
<sequence length="91" mass="10215">MPPVSKTGLYAAIRCDARAGMSGRAIERKYQVGCRRVVEALASAWPQPRKKKLPPRPSRLDEFKPFIDQILRADLDAPRKQRHTITASTDG</sequence>
<name>A0A8J4A6Y5_9ACTN</name>
<dbReference type="Proteomes" id="UP000614996">
    <property type="component" value="Unassembled WGS sequence"/>
</dbReference>
<organism evidence="1 2">
    <name type="scientific">Actinocatenispora comari</name>
    <dbReference type="NCBI Taxonomy" id="2807577"/>
    <lineage>
        <taxon>Bacteria</taxon>
        <taxon>Bacillati</taxon>
        <taxon>Actinomycetota</taxon>
        <taxon>Actinomycetes</taxon>
        <taxon>Micromonosporales</taxon>
        <taxon>Micromonosporaceae</taxon>
        <taxon>Actinocatenispora</taxon>
    </lineage>
</organism>
<comment type="caution">
    <text evidence="1">The sequence shown here is derived from an EMBL/GenBank/DDBJ whole genome shotgun (WGS) entry which is preliminary data.</text>
</comment>
<reference evidence="2" key="1">
    <citation type="journal article" date="2021" name="Int. J. Syst. Evol. Microbiol.">
        <title>Actinocatenispora comari sp. nov., an endophytic actinomycete isolated from aerial parts of Comarum salesowianum.</title>
        <authorList>
            <person name="Oyunbileg N."/>
            <person name="Iizaka Y."/>
            <person name="Hamada M."/>
            <person name="Davaapurev B.O."/>
            <person name="Fukumoto A."/>
            <person name="Tsetseg B."/>
            <person name="Kato F."/>
            <person name="Tamura T."/>
            <person name="Batkhuu J."/>
            <person name="Anzai Y."/>
        </authorList>
    </citation>
    <scope>NUCLEOTIDE SEQUENCE [LARGE SCALE GENOMIC DNA]</scope>
    <source>
        <strain evidence="2">NUM-2625</strain>
    </source>
</reference>
<accession>A0A8J4A6Y5</accession>
<evidence type="ECO:0000313" key="1">
    <source>
        <dbReference type="EMBL" id="GIL25423.1"/>
    </source>
</evidence>
<protein>
    <submittedName>
        <fullName evidence="1">Uncharacterized protein</fullName>
    </submittedName>
</protein>
<evidence type="ECO:0000313" key="2">
    <source>
        <dbReference type="Proteomes" id="UP000614996"/>
    </source>
</evidence>
<dbReference type="EMBL" id="BOPO01000006">
    <property type="protein sequence ID" value="GIL25423.1"/>
    <property type="molecule type" value="Genomic_DNA"/>
</dbReference>
<gene>
    <name evidence="1" type="ORF">NUM_06780</name>
</gene>
<keyword evidence="2" id="KW-1185">Reference proteome</keyword>